<dbReference type="AlphaFoldDB" id="A0A9P6E4Q5"/>
<feature type="domain" description="BTB" evidence="2">
    <location>
        <begin position="41"/>
        <end position="104"/>
    </location>
</feature>
<protein>
    <recommendedName>
        <fullName evidence="2">BTB domain-containing protein</fullName>
    </recommendedName>
</protein>
<dbReference type="Gene3D" id="3.30.710.10">
    <property type="entry name" value="Potassium Channel Kv1.1, Chain A"/>
    <property type="match status" value="1"/>
</dbReference>
<dbReference type="InterPro" id="IPR011333">
    <property type="entry name" value="SKP1/BTB/POZ_sf"/>
</dbReference>
<dbReference type="OrthoDB" id="3218112at2759"/>
<dbReference type="SMART" id="SM00225">
    <property type="entry name" value="BTB"/>
    <property type="match status" value="1"/>
</dbReference>
<evidence type="ECO:0000313" key="3">
    <source>
        <dbReference type="EMBL" id="KAF9522445.1"/>
    </source>
</evidence>
<accession>A0A9P6E4Q5</accession>
<dbReference type="InterPro" id="IPR000210">
    <property type="entry name" value="BTB/POZ_dom"/>
</dbReference>
<dbReference type="Pfam" id="PF00651">
    <property type="entry name" value="BTB"/>
    <property type="match status" value="1"/>
</dbReference>
<reference evidence="3" key="1">
    <citation type="submission" date="2020-11" db="EMBL/GenBank/DDBJ databases">
        <authorList>
            <consortium name="DOE Joint Genome Institute"/>
            <person name="Ahrendt S."/>
            <person name="Riley R."/>
            <person name="Andreopoulos W."/>
            <person name="Labutti K."/>
            <person name="Pangilinan J."/>
            <person name="Ruiz-Duenas F.J."/>
            <person name="Barrasa J.M."/>
            <person name="Sanchez-Garcia M."/>
            <person name="Camarero S."/>
            <person name="Miyauchi S."/>
            <person name="Serrano A."/>
            <person name="Linde D."/>
            <person name="Babiker R."/>
            <person name="Drula E."/>
            <person name="Ayuso-Fernandez I."/>
            <person name="Pacheco R."/>
            <person name="Padilla G."/>
            <person name="Ferreira P."/>
            <person name="Barriuso J."/>
            <person name="Kellner H."/>
            <person name="Castanera R."/>
            <person name="Alfaro M."/>
            <person name="Ramirez L."/>
            <person name="Pisabarro A.G."/>
            <person name="Kuo A."/>
            <person name="Tritt A."/>
            <person name="Lipzen A."/>
            <person name="He G."/>
            <person name="Yan M."/>
            <person name="Ng V."/>
            <person name="Cullen D."/>
            <person name="Martin F."/>
            <person name="Rosso M.-N."/>
            <person name="Henrissat B."/>
            <person name="Hibbett D."/>
            <person name="Martinez A.T."/>
            <person name="Grigoriev I.V."/>
        </authorList>
    </citation>
    <scope>NUCLEOTIDE SEQUENCE</scope>
    <source>
        <strain evidence="3">CBS 506.95</strain>
    </source>
</reference>
<sequence>MAFSSVLSRVSSSGLDVDSSSTVRANSPASVRHPEFWLYDGSVVLAVEKTLFRVHQTILANHSEVFADLFTIPQPDGEFMIDGCHIVQLYDDENDFSDLLKAVYRPDHLDTLPLDADLDTLMNFISGILKLSTKYMIRYLRQRCIALLLTKLPATFESYQAKSHSTNPTSSLSPPTPSPDRYRSDTVMRAIKLAQENNVLEALPYAYYCVSRFPHKRLLKERPGDISWKDKAICLVGRERLGWAQMSMSYSFLLVFQRSPTCQSLLCAHARSPHAEWHALENARSPHPLREFEGWDRLNICPDCVAYCKQRHLAGRQEVWNHLPTLFELQSWEELKKIQNM</sequence>
<dbReference type="SUPFAM" id="SSF54695">
    <property type="entry name" value="POZ domain"/>
    <property type="match status" value="1"/>
</dbReference>
<keyword evidence="4" id="KW-1185">Reference proteome</keyword>
<evidence type="ECO:0000313" key="4">
    <source>
        <dbReference type="Proteomes" id="UP000807306"/>
    </source>
</evidence>
<dbReference type="EMBL" id="MU157945">
    <property type="protein sequence ID" value="KAF9522445.1"/>
    <property type="molecule type" value="Genomic_DNA"/>
</dbReference>
<proteinExistence type="predicted"/>
<dbReference type="CDD" id="cd18186">
    <property type="entry name" value="BTB_POZ_ZBTB_KLHL-like"/>
    <property type="match status" value="1"/>
</dbReference>
<evidence type="ECO:0000259" key="2">
    <source>
        <dbReference type="PROSITE" id="PS50097"/>
    </source>
</evidence>
<evidence type="ECO:0000256" key="1">
    <source>
        <dbReference type="SAM" id="MobiDB-lite"/>
    </source>
</evidence>
<dbReference type="Proteomes" id="UP000807306">
    <property type="component" value="Unassembled WGS sequence"/>
</dbReference>
<feature type="region of interest" description="Disordered" evidence="1">
    <location>
        <begin position="162"/>
        <end position="181"/>
    </location>
</feature>
<organism evidence="3 4">
    <name type="scientific">Crepidotus variabilis</name>
    <dbReference type="NCBI Taxonomy" id="179855"/>
    <lineage>
        <taxon>Eukaryota</taxon>
        <taxon>Fungi</taxon>
        <taxon>Dikarya</taxon>
        <taxon>Basidiomycota</taxon>
        <taxon>Agaricomycotina</taxon>
        <taxon>Agaricomycetes</taxon>
        <taxon>Agaricomycetidae</taxon>
        <taxon>Agaricales</taxon>
        <taxon>Agaricineae</taxon>
        <taxon>Crepidotaceae</taxon>
        <taxon>Crepidotus</taxon>
    </lineage>
</organism>
<comment type="caution">
    <text evidence="3">The sequence shown here is derived from an EMBL/GenBank/DDBJ whole genome shotgun (WGS) entry which is preliminary data.</text>
</comment>
<name>A0A9P6E4Q5_9AGAR</name>
<gene>
    <name evidence="3" type="ORF">CPB83DRAFT_899627</name>
</gene>
<dbReference type="PROSITE" id="PS50097">
    <property type="entry name" value="BTB"/>
    <property type="match status" value="1"/>
</dbReference>